<evidence type="ECO:0000256" key="15">
    <source>
        <dbReference type="ARBA" id="ARBA00042842"/>
    </source>
</evidence>
<organism evidence="18 19">
    <name type="scientific">Mycolicibacterium tokaiense</name>
    <dbReference type="NCBI Taxonomy" id="39695"/>
    <lineage>
        <taxon>Bacteria</taxon>
        <taxon>Bacillati</taxon>
        <taxon>Actinomycetota</taxon>
        <taxon>Actinomycetes</taxon>
        <taxon>Mycobacteriales</taxon>
        <taxon>Mycobacteriaceae</taxon>
        <taxon>Mycolicibacterium</taxon>
    </lineage>
</organism>
<evidence type="ECO:0000256" key="3">
    <source>
        <dbReference type="ARBA" id="ARBA00022490"/>
    </source>
</evidence>
<keyword evidence="6" id="KW-0133">Cell shape</keyword>
<dbReference type="GO" id="GO:0008760">
    <property type="term" value="F:UDP-N-acetylglucosamine 1-carboxyvinyltransferase activity"/>
    <property type="evidence" value="ECO:0007669"/>
    <property type="project" value="UniProtKB-EC"/>
</dbReference>
<dbReference type="InterPro" id="IPR036968">
    <property type="entry name" value="Enolpyruvate_Tfrase_sf"/>
</dbReference>
<comment type="subcellular location">
    <subcellularLocation>
        <location evidence="1">Cytoplasm</location>
    </subcellularLocation>
</comment>
<evidence type="ECO:0000256" key="7">
    <source>
        <dbReference type="ARBA" id="ARBA00022984"/>
    </source>
</evidence>
<evidence type="ECO:0000313" key="19">
    <source>
        <dbReference type="Proteomes" id="UP000254978"/>
    </source>
</evidence>
<dbReference type="PANTHER" id="PTHR43783:SF1">
    <property type="entry name" value="UDP-N-ACETYLGLUCOSAMINE 1-CARBOXYVINYLTRANSFERASE"/>
    <property type="match status" value="1"/>
</dbReference>
<dbReference type="GO" id="GO:0008360">
    <property type="term" value="P:regulation of cell shape"/>
    <property type="evidence" value="ECO:0007669"/>
    <property type="project" value="UniProtKB-KW"/>
</dbReference>
<evidence type="ECO:0000259" key="17">
    <source>
        <dbReference type="Pfam" id="PF00275"/>
    </source>
</evidence>
<dbReference type="GO" id="GO:0051301">
    <property type="term" value="P:cell division"/>
    <property type="evidence" value="ECO:0007669"/>
    <property type="project" value="UniProtKB-KW"/>
</dbReference>
<dbReference type="GO" id="GO:0009252">
    <property type="term" value="P:peptidoglycan biosynthetic process"/>
    <property type="evidence" value="ECO:0007669"/>
    <property type="project" value="UniProtKB-KW"/>
</dbReference>
<comment type="pathway">
    <text evidence="2">Cell wall biogenesis; peptidoglycan biosynthesis.</text>
</comment>
<comment type="catalytic activity">
    <reaction evidence="16">
        <text>phosphoenolpyruvate + UDP-N-acetyl-alpha-D-glucosamine = UDP-N-acetyl-3-O-(1-carboxyvinyl)-alpha-D-glucosamine + phosphate</text>
        <dbReference type="Rhea" id="RHEA:18681"/>
        <dbReference type="ChEBI" id="CHEBI:43474"/>
        <dbReference type="ChEBI" id="CHEBI:57705"/>
        <dbReference type="ChEBI" id="CHEBI:58702"/>
        <dbReference type="ChEBI" id="CHEBI:68483"/>
        <dbReference type="EC" id="2.5.1.7"/>
    </reaction>
</comment>
<evidence type="ECO:0000256" key="2">
    <source>
        <dbReference type="ARBA" id="ARBA00004752"/>
    </source>
</evidence>
<dbReference type="InterPro" id="IPR013792">
    <property type="entry name" value="RNA3'P_cycl/enolpyr_Trfase_a/b"/>
</dbReference>
<name>A0A378TKT1_9MYCO</name>
<evidence type="ECO:0000256" key="12">
    <source>
        <dbReference type="ARBA" id="ARBA00039108"/>
    </source>
</evidence>
<dbReference type="GO" id="GO:0005737">
    <property type="term" value="C:cytoplasm"/>
    <property type="evidence" value="ECO:0007669"/>
    <property type="project" value="UniProtKB-SubCell"/>
</dbReference>
<comment type="function">
    <text evidence="10">Cell wall formation. Adds enolpyruvyl to UDP-N-acetylglucosamine.</text>
</comment>
<dbReference type="InterPro" id="IPR050068">
    <property type="entry name" value="MurA_subfamily"/>
</dbReference>
<keyword evidence="4" id="KW-0132">Cell division</keyword>
<dbReference type="SUPFAM" id="SSF55205">
    <property type="entry name" value="EPT/RTPC-like"/>
    <property type="match status" value="1"/>
</dbReference>
<evidence type="ECO:0000256" key="1">
    <source>
        <dbReference type="ARBA" id="ARBA00004496"/>
    </source>
</evidence>
<evidence type="ECO:0000256" key="6">
    <source>
        <dbReference type="ARBA" id="ARBA00022960"/>
    </source>
</evidence>
<comment type="similarity">
    <text evidence="11">Belongs to the EPSP synthase family. MurA subfamily.</text>
</comment>
<keyword evidence="9" id="KW-0961">Cell wall biogenesis/degradation</keyword>
<keyword evidence="5 18" id="KW-0808">Transferase</keyword>
<evidence type="ECO:0000313" key="18">
    <source>
        <dbReference type="EMBL" id="STZ61154.1"/>
    </source>
</evidence>
<sequence length="88" mass="9372">MHQAGLRQLGATCNIEHGCVVAHAETLRGAEIQLEFPSVGATENILMAAVVAEGVTTIHNAAREPDVVDLCVMLNQMGPRSLAPGRRR</sequence>
<evidence type="ECO:0000256" key="4">
    <source>
        <dbReference type="ARBA" id="ARBA00022618"/>
    </source>
</evidence>
<evidence type="ECO:0000256" key="14">
    <source>
        <dbReference type="ARBA" id="ARBA00042443"/>
    </source>
</evidence>
<reference evidence="18 19" key="1">
    <citation type="submission" date="2018-06" db="EMBL/GenBank/DDBJ databases">
        <authorList>
            <consortium name="Pathogen Informatics"/>
            <person name="Doyle S."/>
        </authorList>
    </citation>
    <scope>NUCLEOTIDE SEQUENCE [LARGE SCALE GENOMIC DNA]</scope>
    <source>
        <strain evidence="18 19">NCTC10821</strain>
    </source>
</reference>
<feature type="domain" description="Enolpyruvate transferase" evidence="17">
    <location>
        <begin position="2"/>
        <end position="78"/>
    </location>
</feature>
<evidence type="ECO:0000256" key="11">
    <source>
        <dbReference type="ARBA" id="ARBA00038367"/>
    </source>
</evidence>
<dbReference type="EMBL" id="UGQT01000001">
    <property type="protein sequence ID" value="STZ61154.1"/>
    <property type="molecule type" value="Genomic_DNA"/>
</dbReference>
<evidence type="ECO:0000256" key="9">
    <source>
        <dbReference type="ARBA" id="ARBA00023316"/>
    </source>
</evidence>
<dbReference type="InterPro" id="IPR001986">
    <property type="entry name" value="Enolpyruvate_Tfrase_dom"/>
</dbReference>
<keyword evidence="8" id="KW-0131">Cell cycle</keyword>
<proteinExistence type="inferred from homology"/>
<evidence type="ECO:0000256" key="5">
    <source>
        <dbReference type="ARBA" id="ARBA00022679"/>
    </source>
</evidence>
<protein>
    <recommendedName>
        <fullName evidence="13">UDP-N-acetylglucosamine 1-carboxyvinyltransferase</fullName>
        <ecNumber evidence="12">2.5.1.7</ecNumber>
    </recommendedName>
    <alternativeName>
        <fullName evidence="14">Enoylpyruvate transferase</fullName>
    </alternativeName>
    <alternativeName>
        <fullName evidence="15">UDP-N-acetylglucosamine enolpyruvyl transferase</fullName>
    </alternativeName>
</protein>
<dbReference type="GO" id="GO:0071555">
    <property type="term" value="P:cell wall organization"/>
    <property type="evidence" value="ECO:0007669"/>
    <property type="project" value="UniProtKB-KW"/>
</dbReference>
<dbReference type="EC" id="2.5.1.7" evidence="12"/>
<keyword evidence="19" id="KW-1185">Reference proteome</keyword>
<evidence type="ECO:0000256" key="13">
    <source>
        <dbReference type="ARBA" id="ARBA00039754"/>
    </source>
</evidence>
<evidence type="ECO:0000256" key="10">
    <source>
        <dbReference type="ARBA" id="ARBA00037534"/>
    </source>
</evidence>
<accession>A0A378TKT1</accession>
<evidence type="ECO:0000256" key="8">
    <source>
        <dbReference type="ARBA" id="ARBA00023306"/>
    </source>
</evidence>
<dbReference type="AlphaFoldDB" id="A0A378TKT1"/>
<keyword evidence="7" id="KW-0573">Peptidoglycan synthesis</keyword>
<dbReference type="Proteomes" id="UP000254978">
    <property type="component" value="Unassembled WGS sequence"/>
</dbReference>
<dbReference type="PANTHER" id="PTHR43783">
    <property type="entry name" value="UDP-N-ACETYLGLUCOSAMINE 1-CARBOXYVINYLTRANSFERASE"/>
    <property type="match status" value="1"/>
</dbReference>
<dbReference type="Pfam" id="PF00275">
    <property type="entry name" value="EPSP_synthase"/>
    <property type="match status" value="1"/>
</dbReference>
<gene>
    <name evidence="18" type="primary">murA_1</name>
    <name evidence="18" type="ORF">NCTC10821_04699</name>
</gene>
<keyword evidence="3" id="KW-0963">Cytoplasm</keyword>
<evidence type="ECO:0000256" key="16">
    <source>
        <dbReference type="ARBA" id="ARBA00047527"/>
    </source>
</evidence>
<dbReference type="Gene3D" id="3.65.10.10">
    <property type="entry name" value="Enolpyruvate transferase domain"/>
    <property type="match status" value="1"/>
</dbReference>